<dbReference type="Proteomes" id="UP000583800">
    <property type="component" value="Unassembled WGS sequence"/>
</dbReference>
<dbReference type="EMBL" id="JACHJB010000002">
    <property type="protein sequence ID" value="MBB6347764.1"/>
    <property type="molecule type" value="Genomic_DNA"/>
</dbReference>
<dbReference type="PANTHER" id="PTHR11712:SF336">
    <property type="entry name" value="3-OXOACYL-[ACYL-CARRIER-PROTEIN] SYNTHASE, MITOCHONDRIAL"/>
    <property type="match status" value="1"/>
</dbReference>
<evidence type="ECO:0000313" key="4">
    <source>
        <dbReference type="Proteomes" id="UP000583800"/>
    </source>
</evidence>
<dbReference type="InterPro" id="IPR016039">
    <property type="entry name" value="Thiolase-like"/>
</dbReference>
<reference evidence="3 4" key="1">
    <citation type="submission" date="2020-08" db="EMBL/GenBank/DDBJ databases">
        <title>Sequencing the genomes of 1000 actinobacteria strains.</title>
        <authorList>
            <person name="Klenk H.-P."/>
        </authorList>
    </citation>
    <scope>NUCLEOTIDE SEQUENCE [LARGE SCALE GENOMIC DNA]</scope>
    <source>
        <strain evidence="3 4">DSM 45913</strain>
    </source>
</reference>
<dbReference type="PANTHER" id="PTHR11712">
    <property type="entry name" value="POLYKETIDE SYNTHASE-RELATED"/>
    <property type="match status" value="1"/>
</dbReference>
<dbReference type="SUPFAM" id="SSF53901">
    <property type="entry name" value="Thiolase-like"/>
    <property type="match status" value="2"/>
</dbReference>
<dbReference type="EC" id="2.3.1.179" evidence="3"/>
<sequence length="341" mass="34923">MTGLVVTGWSSITAAGVGEAPPLEPLPAARVTDLFEEALPEESAPVLTGFDVRAHLGRKGTGSYDRATALATTACGEALKAGSVEVNDATRGRIGVVLGTTVGSFRSTSDYSRDTLVQEKPYLVNPLLFPNTVMNCAAGQAAIRHGLKGVNSTVAGGPLAFHQALRYAANALERGYADVMLVGCVEEYSPHRAWQTAAARRSGPTGEGTAVFVVERADAARRPGSTVQAEVLAVATAFGWGDAAADALAGCVLRVLREAGVTAGEVTAVATGDAQEYEPAARALGHRPERVTVSELYGQCDAATGGLSLGALLGRRLGGVALLTARTRDGGVGAALVRGPS</sequence>
<organism evidence="3 4">
    <name type="scientific">Nonomuraea muscovyensis</name>
    <dbReference type="NCBI Taxonomy" id="1124761"/>
    <lineage>
        <taxon>Bacteria</taxon>
        <taxon>Bacillati</taxon>
        <taxon>Actinomycetota</taxon>
        <taxon>Actinomycetes</taxon>
        <taxon>Streptosporangiales</taxon>
        <taxon>Streptosporangiaceae</taxon>
        <taxon>Nonomuraea</taxon>
    </lineage>
</organism>
<protein>
    <submittedName>
        <fullName evidence="3">3-oxoacyl-[acyl-carrier-protein] synthase II</fullName>
        <ecNumber evidence="3">2.3.1.179</ecNumber>
    </submittedName>
</protein>
<feature type="domain" description="Beta-ketoacyl synthase-like N-terminal" evidence="2">
    <location>
        <begin position="62"/>
        <end position="200"/>
    </location>
</feature>
<dbReference type="RefSeq" id="WP_185085652.1">
    <property type="nucleotide sequence ID" value="NZ_JACHJB010000002.1"/>
</dbReference>
<dbReference type="AlphaFoldDB" id="A0A7X0EZP7"/>
<evidence type="ECO:0000259" key="2">
    <source>
        <dbReference type="Pfam" id="PF00109"/>
    </source>
</evidence>
<dbReference type="Pfam" id="PF00109">
    <property type="entry name" value="ketoacyl-synt"/>
    <property type="match status" value="1"/>
</dbReference>
<keyword evidence="3" id="KW-0012">Acyltransferase</keyword>
<proteinExistence type="predicted"/>
<name>A0A7X0EZP7_9ACTN</name>
<dbReference type="Gene3D" id="3.40.47.10">
    <property type="match status" value="1"/>
</dbReference>
<keyword evidence="1 3" id="KW-0808">Transferase</keyword>
<accession>A0A7X0EZP7</accession>
<dbReference type="GO" id="GO:0006633">
    <property type="term" value="P:fatty acid biosynthetic process"/>
    <property type="evidence" value="ECO:0007669"/>
    <property type="project" value="TreeGrafter"/>
</dbReference>
<dbReference type="InterPro" id="IPR014030">
    <property type="entry name" value="Ketoacyl_synth_N"/>
</dbReference>
<comment type="caution">
    <text evidence="3">The sequence shown here is derived from an EMBL/GenBank/DDBJ whole genome shotgun (WGS) entry which is preliminary data.</text>
</comment>
<gene>
    <name evidence="3" type="ORF">FHU36_004309</name>
</gene>
<dbReference type="GO" id="GO:0004315">
    <property type="term" value="F:3-oxoacyl-[acyl-carrier-protein] synthase activity"/>
    <property type="evidence" value="ECO:0007669"/>
    <property type="project" value="UniProtKB-EC"/>
</dbReference>
<evidence type="ECO:0000313" key="3">
    <source>
        <dbReference type="EMBL" id="MBB6347764.1"/>
    </source>
</evidence>
<evidence type="ECO:0000256" key="1">
    <source>
        <dbReference type="ARBA" id="ARBA00022679"/>
    </source>
</evidence>
<keyword evidence="4" id="KW-1185">Reference proteome</keyword>
<dbReference type="InterPro" id="IPR000794">
    <property type="entry name" value="Beta-ketoacyl_synthase"/>
</dbReference>